<dbReference type="AlphaFoldDB" id="A0A6M5YQU3"/>
<organism evidence="2 3">
    <name type="scientific">Frigoriglobus tundricola</name>
    <dbReference type="NCBI Taxonomy" id="2774151"/>
    <lineage>
        <taxon>Bacteria</taxon>
        <taxon>Pseudomonadati</taxon>
        <taxon>Planctomycetota</taxon>
        <taxon>Planctomycetia</taxon>
        <taxon>Gemmatales</taxon>
        <taxon>Gemmataceae</taxon>
        <taxon>Frigoriglobus</taxon>
    </lineage>
</organism>
<name>A0A6M5YQU3_9BACT</name>
<proteinExistence type="predicted"/>
<reference evidence="3" key="1">
    <citation type="submission" date="2020-05" db="EMBL/GenBank/DDBJ databases">
        <title>Frigoriglobus tundricola gen. nov., sp. nov., a psychrotolerant cellulolytic planctomycete of the family Gemmataceae with two divergent copies of 16S rRNA gene.</title>
        <authorList>
            <person name="Kulichevskaya I.S."/>
            <person name="Ivanova A.A."/>
            <person name="Naumoff D.G."/>
            <person name="Beletsky A.V."/>
            <person name="Rijpstra W.I.C."/>
            <person name="Sinninghe Damste J.S."/>
            <person name="Mardanov A.V."/>
            <person name="Ravin N.V."/>
            <person name="Dedysh S.N."/>
        </authorList>
    </citation>
    <scope>NUCLEOTIDE SEQUENCE [LARGE SCALE GENOMIC DNA]</scope>
    <source>
        <strain evidence="3">PL17</strain>
    </source>
</reference>
<dbReference type="EMBL" id="CP053452">
    <property type="protein sequence ID" value="QJW95726.1"/>
    <property type="molecule type" value="Genomic_DNA"/>
</dbReference>
<keyword evidence="1" id="KW-0732">Signal</keyword>
<gene>
    <name evidence="2" type="ORF">FTUN_3280</name>
</gene>
<dbReference type="RefSeq" id="WP_171471461.1">
    <property type="nucleotide sequence ID" value="NZ_CP053452.2"/>
</dbReference>
<feature type="chain" id="PRO_5027071172" evidence="1">
    <location>
        <begin position="25"/>
        <end position="123"/>
    </location>
</feature>
<accession>A0A6M5YQU3</accession>
<keyword evidence="3" id="KW-1185">Reference proteome</keyword>
<dbReference type="KEGG" id="ftj:FTUN_3280"/>
<feature type="signal peptide" evidence="1">
    <location>
        <begin position="1"/>
        <end position="24"/>
    </location>
</feature>
<evidence type="ECO:0000313" key="3">
    <source>
        <dbReference type="Proteomes" id="UP000503447"/>
    </source>
</evidence>
<dbReference type="Proteomes" id="UP000503447">
    <property type="component" value="Chromosome"/>
</dbReference>
<evidence type="ECO:0000313" key="2">
    <source>
        <dbReference type="EMBL" id="QJW95726.1"/>
    </source>
</evidence>
<evidence type="ECO:0000256" key="1">
    <source>
        <dbReference type="SAM" id="SignalP"/>
    </source>
</evidence>
<sequence length="123" mass="13452">MKRFAIAAALATVLGLGLSGTAGAQYVGGYTTITPNGGVVSSNSIYNLGTYQSYNTYVSPFGTVRRSAYYTDVYGNSIGAAAGYNAFTGYGYNRAYYQPGPIVNPYPYYYNGYYNYGYGRRRW</sequence>
<protein>
    <submittedName>
        <fullName evidence="2">Uncharacterized protein</fullName>
    </submittedName>
</protein>